<keyword evidence="5 10" id="KW-0328">Glycosyltransferase</keyword>
<evidence type="ECO:0000256" key="4">
    <source>
        <dbReference type="ARBA" id="ARBA00020295"/>
    </source>
</evidence>
<evidence type="ECO:0000313" key="12">
    <source>
        <dbReference type="EMBL" id="AVF36259.1"/>
    </source>
</evidence>
<dbReference type="Pfam" id="PF21226">
    <property type="entry name" value="MalQ_N"/>
    <property type="match status" value="1"/>
</dbReference>
<evidence type="ECO:0000256" key="2">
    <source>
        <dbReference type="ARBA" id="ARBA00005684"/>
    </source>
</evidence>
<sequence length="710" mass="79309">MEDKQLVEAARRAGILDSFINMSDEVETVSDETRASLLAAMGRDPQDAADVTPLPAVKVFTQGENVRLPPEGSGAFGWQLTLENGDQTQGTLEVGTVLNLSAGLPTGYHQLTLSQDGKIWPCRIIVVPPRCYEPPALLAGKKLWGATIQLYTLRSENNWGIGDFGDLKKMVEEVGQRGGAFVGLNPIHALYPANPLSASPYSPSSRRWLNLAYIDVNAVEEFTASDVAQSWWHSIETHDALLQARSTEYVDYPLVIKLKLDALKLAWPLFDEMPEASQRKRDFRRFVLQGGESLRQQALFDALHVHLRDLDLGLWGWPVWPDAYRDAKGADVAEFSQHYAGEIEFYQWLQWLAHTQFSACYQRSEELDMPLGLYRDLAVGVAEGGAETWSDPSLYCLNATIGAPPDILGPQGQNWGLPPIDPHEMKARAYQPFIDLLRANMAECGALRIDHVMGLLRLWWIPFDEKAGNGAYVRYPLEDLLGVLALESQRHQCMVIGEDLGTVPKEIVASLRNSGVYSYKVLYFEHDKTFTYRPPENYVVQAMATVTTHDLPTLRGYWEGGDLTLGATLGVYPDPQVLENLRAERERSKQGLLDALHLTHCVPKSTGQTAAKMPMTPVLNRGLQRYLADSASALLGLQPEDWLDMSTPVNVPGTNTEYPNWRRKLTHTLEAMFSDEHINLLLADLNRRRLATCESSAKPPPNLPLRRGRS</sequence>
<dbReference type="InterPro" id="IPR017853">
    <property type="entry name" value="GH"/>
</dbReference>
<feature type="domain" description="MalQ N-terminal beta-sandwich" evidence="11">
    <location>
        <begin position="54"/>
        <end position="128"/>
    </location>
</feature>
<dbReference type="AlphaFoldDB" id="A0A2L1UTI3"/>
<dbReference type="NCBIfam" id="NF008274">
    <property type="entry name" value="PRK11052.1"/>
    <property type="match status" value="1"/>
</dbReference>
<dbReference type="SUPFAM" id="SSF51445">
    <property type="entry name" value="(Trans)glycosidases"/>
    <property type="match status" value="1"/>
</dbReference>
<comment type="similarity">
    <text evidence="2 10">Belongs to the disproportionating enzyme family.</text>
</comment>
<accession>A0A2L1UTI3</accession>
<dbReference type="Pfam" id="PF02446">
    <property type="entry name" value="Glyco_hydro_77"/>
    <property type="match status" value="1"/>
</dbReference>
<dbReference type="NCBIfam" id="TIGR00217">
    <property type="entry name" value="malQ"/>
    <property type="match status" value="1"/>
</dbReference>
<dbReference type="InterPro" id="IPR048458">
    <property type="entry name" value="MalQ_N"/>
</dbReference>
<dbReference type="GO" id="GO:0005975">
    <property type="term" value="P:carbohydrate metabolic process"/>
    <property type="evidence" value="ECO:0007669"/>
    <property type="project" value="InterPro"/>
</dbReference>
<keyword evidence="7 10" id="KW-0119">Carbohydrate metabolism</keyword>
<evidence type="ECO:0000313" key="13">
    <source>
        <dbReference type="Proteomes" id="UP000239197"/>
    </source>
</evidence>
<keyword evidence="6 10" id="KW-0808">Transferase</keyword>
<evidence type="ECO:0000256" key="3">
    <source>
        <dbReference type="ARBA" id="ARBA00012560"/>
    </source>
</evidence>
<comment type="catalytic activity">
    <reaction evidence="1 10">
        <text>Transfers a segment of a (1-&gt;4)-alpha-D-glucan to a new position in an acceptor, which may be glucose or a (1-&gt;4)-alpha-D-glucan.</text>
        <dbReference type="EC" id="2.4.1.25"/>
    </reaction>
</comment>
<evidence type="ECO:0000256" key="8">
    <source>
        <dbReference type="ARBA" id="ARBA00031423"/>
    </source>
</evidence>
<evidence type="ECO:0000256" key="1">
    <source>
        <dbReference type="ARBA" id="ARBA00000439"/>
    </source>
</evidence>
<dbReference type="KEGG" id="rox:BV494_15575"/>
<dbReference type="Gene3D" id="3.20.20.80">
    <property type="entry name" value="Glycosidases"/>
    <property type="match status" value="1"/>
</dbReference>
<evidence type="ECO:0000256" key="9">
    <source>
        <dbReference type="ARBA" id="ARBA00031501"/>
    </source>
</evidence>
<keyword evidence="13" id="KW-1185">Reference proteome</keyword>
<dbReference type="InterPro" id="IPR003385">
    <property type="entry name" value="Glyco_hydro_77"/>
</dbReference>
<dbReference type="PANTHER" id="PTHR32438:SF5">
    <property type="entry name" value="4-ALPHA-GLUCANOTRANSFERASE DPE1, CHLOROPLASTIC_AMYLOPLASTIC"/>
    <property type="match status" value="1"/>
</dbReference>
<dbReference type="EC" id="2.4.1.25" evidence="3 10"/>
<dbReference type="GO" id="GO:0004134">
    <property type="term" value="F:4-alpha-glucanotransferase activity"/>
    <property type="evidence" value="ECO:0007669"/>
    <property type="project" value="UniProtKB-EC"/>
</dbReference>
<evidence type="ECO:0000259" key="11">
    <source>
        <dbReference type="Pfam" id="PF21226"/>
    </source>
</evidence>
<reference evidence="13" key="1">
    <citation type="submission" date="2017-01" db="EMBL/GenBank/DDBJ databases">
        <title>Genome sequence of Rouxiella sp. ERMR1:05.</title>
        <authorList>
            <person name="Kumar R."/>
            <person name="Singh D."/>
            <person name="Kumar S."/>
        </authorList>
    </citation>
    <scope>NUCLEOTIDE SEQUENCE [LARGE SCALE GENOMIC DNA]</scope>
    <source>
        <strain evidence="13">ERMR1:05</strain>
    </source>
</reference>
<organism evidence="12 13">
    <name type="scientific">Rahnella sikkimica</name>
    <dbReference type="NCBI Taxonomy" id="1805933"/>
    <lineage>
        <taxon>Bacteria</taxon>
        <taxon>Pseudomonadati</taxon>
        <taxon>Pseudomonadota</taxon>
        <taxon>Gammaproteobacteria</taxon>
        <taxon>Enterobacterales</taxon>
        <taxon>Yersiniaceae</taxon>
        <taxon>Rahnella</taxon>
    </lineage>
</organism>
<proteinExistence type="inferred from homology"/>
<evidence type="ECO:0000256" key="7">
    <source>
        <dbReference type="ARBA" id="ARBA00023277"/>
    </source>
</evidence>
<dbReference type="OrthoDB" id="9763489at2"/>
<dbReference type="PANTHER" id="PTHR32438">
    <property type="entry name" value="4-ALPHA-GLUCANOTRANSFERASE DPE1, CHLOROPLASTIC/AMYLOPLASTIC"/>
    <property type="match status" value="1"/>
</dbReference>
<dbReference type="RefSeq" id="WP_104923673.1">
    <property type="nucleotide sequence ID" value="NZ_CP019062.1"/>
</dbReference>
<dbReference type="Proteomes" id="UP000239197">
    <property type="component" value="Chromosome"/>
</dbReference>
<gene>
    <name evidence="12" type="ORF">BV494_15575</name>
</gene>
<evidence type="ECO:0000256" key="10">
    <source>
        <dbReference type="RuleBase" id="RU361207"/>
    </source>
</evidence>
<name>A0A2L1UTI3_9GAMM</name>
<protein>
    <recommendedName>
        <fullName evidence="4 10">4-alpha-glucanotransferase</fullName>
        <ecNumber evidence="3 10">2.4.1.25</ecNumber>
    </recommendedName>
    <alternativeName>
        <fullName evidence="8 10">Amylomaltase</fullName>
    </alternativeName>
    <alternativeName>
        <fullName evidence="9 10">Disproportionating enzyme</fullName>
    </alternativeName>
</protein>
<evidence type="ECO:0000256" key="6">
    <source>
        <dbReference type="ARBA" id="ARBA00022679"/>
    </source>
</evidence>
<dbReference type="EMBL" id="CP019062">
    <property type="protein sequence ID" value="AVF36259.1"/>
    <property type="molecule type" value="Genomic_DNA"/>
</dbReference>
<evidence type="ECO:0000256" key="5">
    <source>
        <dbReference type="ARBA" id="ARBA00022676"/>
    </source>
</evidence>